<gene>
    <name evidence="1" type="ORF">GCM10022210_21060</name>
</gene>
<proteinExistence type="predicted"/>
<keyword evidence="2" id="KW-1185">Reference proteome</keyword>
<comment type="caution">
    <text evidence="1">The sequence shown here is derived from an EMBL/GenBank/DDBJ whole genome shotgun (WGS) entry which is preliminary data.</text>
</comment>
<dbReference type="RefSeq" id="WP_259091661.1">
    <property type="nucleotide sequence ID" value="NZ_BAAAZC010000015.1"/>
</dbReference>
<reference evidence="2" key="1">
    <citation type="journal article" date="2019" name="Int. J. Syst. Evol. Microbiol.">
        <title>The Global Catalogue of Microorganisms (GCM) 10K type strain sequencing project: providing services to taxonomists for standard genome sequencing and annotation.</title>
        <authorList>
            <consortium name="The Broad Institute Genomics Platform"/>
            <consortium name="The Broad Institute Genome Sequencing Center for Infectious Disease"/>
            <person name="Wu L."/>
            <person name="Ma J."/>
        </authorList>
    </citation>
    <scope>NUCLEOTIDE SEQUENCE [LARGE SCALE GENOMIC DNA]</scope>
    <source>
        <strain evidence="2">JCM 16601</strain>
    </source>
</reference>
<evidence type="ECO:0000313" key="2">
    <source>
        <dbReference type="Proteomes" id="UP001500742"/>
    </source>
</evidence>
<dbReference type="Proteomes" id="UP001500742">
    <property type="component" value="Unassembled WGS sequence"/>
</dbReference>
<protein>
    <submittedName>
        <fullName evidence="1">Uncharacterized protein</fullName>
    </submittedName>
</protein>
<name>A0ABP7PV64_9SPHI</name>
<sequence length="162" mass="18087">METRPISKSQQQQLADITPSKDSVLKYYPCQVELKDGTVLDNVYIVDYDSYISGYGIAPADDQLVFIEDVMVIHDSPNRLPAKLANKLYNAGESGMGYCVFRLLYDTGDTLDVLTGNAVDFVPSPEDLSVHHIVDVLPHEGSRQDYAEGLSYSWCLYKGIEK</sequence>
<organism evidence="1 2">
    <name type="scientific">Mucilaginibacter dorajii</name>
    <dbReference type="NCBI Taxonomy" id="692994"/>
    <lineage>
        <taxon>Bacteria</taxon>
        <taxon>Pseudomonadati</taxon>
        <taxon>Bacteroidota</taxon>
        <taxon>Sphingobacteriia</taxon>
        <taxon>Sphingobacteriales</taxon>
        <taxon>Sphingobacteriaceae</taxon>
        <taxon>Mucilaginibacter</taxon>
    </lineage>
</organism>
<dbReference type="EMBL" id="BAAAZC010000015">
    <property type="protein sequence ID" value="GAA3971467.1"/>
    <property type="molecule type" value="Genomic_DNA"/>
</dbReference>
<accession>A0ABP7PV64</accession>
<evidence type="ECO:0000313" key="1">
    <source>
        <dbReference type="EMBL" id="GAA3971467.1"/>
    </source>
</evidence>